<evidence type="ECO:0000313" key="9">
    <source>
        <dbReference type="EMBL" id="VDI39593.1"/>
    </source>
</evidence>
<dbReference type="OrthoDB" id="1110759at2759"/>
<dbReference type="Gene3D" id="1.10.10.10">
    <property type="entry name" value="Winged helix-like DNA-binding domain superfamily/Winged helix DNA-binding domain"/>
    <property type="match status" value="1"/>
</dbReference>
<keyword evidence="4 6" id="KW-0238">DNA-binding</keyword>
<dbReference type="InterPro" id="IPR036388">
    <property type="entry name" value="WH-like_DNA-bd_sf"/>
</dbReference>
<dbReference type="InterPro" id="IPR036390">
    <property type="entry name" value="WH_DNA-bd_sf"/>
</dbReference>
<proteinExistence type="inferred from homology"/>
<accession>A0A8B6ETA9</accession>
<dbReference type="SMART" id="SM00526">
    <property type="entry name" value="H15"/>
    <property type="match status" value="1"/>
</dbReference>
<evidence type="ECO:0000256" key="4">
    <source>
        <dbReference type="ARBA" id="ARBA00023125"/>
    </source>
</evidence>
<evidence type="ECO:0000256" key="3">
    <source>
        <dbReference type="ARBA" id="ARBA00022454"/>
    </source>
</evidence>
<dbReference type="GO" id="GO:0000786">
    <property type="term" value="C:nucleosome"/>
    <property type="evidence" value="ECO:0007669"/>
    <property type="project" value="InterPro"/>
</dbReference>
<evidence type="ECO:0000256" key="2">
    <source>
        <dbReference type="ARBA" id="ARBA00004286"/>
    </source>
</evidence>
<dbReference type="GO" id="GO:0045910">
    <property type="term" value="P:negative regulation of DNA recombination"/>
    <property type="evidence" value="ECO:0007669"/>
    <property type="project" value="TreeGrafter"/>
</dbReference>
<dbReference type="InterPro" id="IPR005819">
    <property type="entry name" value="H1/H5"/>
</dbReference>
<dbReference type="GO" id="GO:0030261">
    <property type="term" value="P:chromosome condensation"/>
    <property type="evidence" value="ECO:0007669"/>
    <property type="project" value="TreeGrafter"/>
</dbReference>
<feature type="region of interest" description="Disordered" evidence="7">
    <location>
        <begin position="1"/>
        <end position="57"/>
    </location>
</feature>
<dbReference type="GO" id="GO:0030527">
    <property type="term" value="F:structural constituent of chromatin"/>
    <property type="evidence" value="ECO:0007669"/>
    <property type="project" value="InterPro"/>
</dbReference>
<feature type="compositionally biased region" description="Basic residues" evidence="7">
    <location>
        <begin position="30"/>
        <end position="47"/>
    </location>
</feature>
<dbReference type="GO" id="GO:0006334">
    <property type="term" value="P:nucleosome assembly"/>
    <property type="evidence" value="ECO:0007669"/>
    <property type="project" value="InterPro"/>
</dbReference>
<dbReference type="GO" id="GO:0003690">
    <property type="term" value="F:double-stranded DNA binding"/>
    <property type="evidence" value="ECO:0007669"/>
    <property type="project" value="TreeGrafter"/>
</dbReference>
<dbReference type="CDD" id="cd00073">
    <property type="entry name" value="H15"/>
    <property type="match status" value="1"/>
</dbReference>
<dbReference type="Pfam" id="PF00538">
    <property type="entry name" value="Linker_histone"/>
    <property type="match status" value="1"/>
</dbReference>
<feature type="compositionally biased region" description="Basic and acidic residues" evidence="7">
    <location>
        <begin position="12"/>
        <end position="26"/>
    </location>
</feature>
<reference evidence="9" key="1">
    <citation type="submission" date="2018-11" db="EMBL/GenBank/DDBJ databases">
        <authorList>
            <person name="Alioto T."/>
            <person name="Alioto T."/>
        </authorList>
    </citation>
    <scope>NUCLEOTIDE SEQUENCE</scope>
</reference>
<dbReference type="InterPro" id="IPR005818">
    <property type="entry name" value="Histone_H1/H5_H15"/>
</dbReference>
<evidence type="ECO:0000256" key="5">
    <source>
        <dbReference type="ARBA" id="ARBA00023242"/>
    </source>
</evidence>
<dbReference type="PANTHER" id="PTHR11467">
    <property type="entry name" value="HISTONE H1"/>
    <property type="match status" value="1"/>
</dbReference>
<feature type="compositionally biased region" description="Basic residues" evidence="7">
    <location>
        <begin position="146"/>
        <end position="190"/>
    </location>
</feature>
<feature type="domain" description="H15" evidence="8">
    <location>
        <begin position="52"/>
        <end position="128"/>
    </location>
</feature>
<dbReference type="SUPFAM" id="SSF46785">
    <property type="entry name" value="Winged helix' DNA-binding domain"/>
    <property type="match status" value="1"/>
</dbReference>
<dbReference type="AlphaFoldDB" id="A0A8B6ETA9"/>
<protein>
    <submittedName>
        <fullName evidence="9">Histone H1/5</fullName>
    </submittedName>
</protein>
<feature type="region of interest" description="Disordered" evidence="7">
    <location>
        <begin position="108"/>
        <end position="204"/>
    </location>
</feature>
<comment type="subcellular location">
    <subcellularLocation>
        <location evidence="2">Chromosome</location>
    </subcellularLocation>
    <subcellularLocation>
        <location evidence="1 6">Nucleus</location>
    </subcellularLocation>
</comment>
<dbReference type="PROSITE" id="PS51504">
    <property type="entry name" value="H15"/>
    <property type="match status" value="1"/>
</dbReference>
<dbReference type="Proteomes" id="UP000596742">
    <property type="component" value="Unassembled WGS sequence"/>
</dbReference>
<dbReference type="PRINTS" id="PR00624">
    <property type="entry name" value="HISTONEH5"/>
</dbReference>
<dbReference type="GO" id="GO:0005634">
    <property type="term" value="C:nucleus"/>
    <property type="evidence" value="ECO:0007669"/>
    <property type="project" value="UniProtKB-SubCell"/>
</dbReference>
<keyword evidence="3 6" id="KW-0158">Chromosome</keyword>
<organism evidence="9 10">
    <name type="scientific">Mytilus galloprovincialis</name>
    <name type="common">Mediterranean mussel</name>
    <dbReference type="NCBI Taxonomy" id="29158"/>
    <lineage>
        <taxon>Eukaryota</taxon>
        <taxon>Metazoa</taxon>
        <taxon>Spiralia</taxon>
        <taxon>Lophotrochozoa</taxon>
        <taxon>Mollusca</taxon>
        <taxon>Bivalvia</taxon>
        <taxon>Autobranchia</taxon>
        <taxon>Pteriomorphia</taxon>
        <taxon>Mytilida</taxon>
        <taxon>Mytiloidea</taxon>
        <taxon>Mytilidae</taxon>
        <taxon>Mytilinae</taxon>
        <taxon>Mytilus</taxon>
    </lineage>
</organism>
<keyword evidence="5 6" id="KW-0539">Nucleus</keyword>
<dbReference type="PANTHER" id="PTHR11467:SF36">
    <property type="entry name" value="HISTONE 24-RELATED"/>
    <property type="match status" value="1"/>
</dbReference>
<name>A0A8B6ETA9_MYTGA</name>
<keyword evidence="10" id="KW-1185">Reference proteome</keyword>
<evidence type="ECO:0000256" key="6">
    <source>
        <dbReference type="RuleBase" id="RU003894"/>
    </source>
</evidence>
<gene>
    <name evidence="9" type="ORF">MGAL_10B007301</name>
</gene>
<comment type="similarity">
    <text evidence="6">Belongs to the histone H1/H5 family.</text>
</comment>
<sequence length="204" mass="22232">MSEDAVAETMVDEPKSDEDVKPEKKASVKSLKKKTTPTVSKKKKKSKQAPSDHPHYRDMIKDALTSLKERGGSSRQAILKYIIGNYKISVEEKTANNHLKMALRAGVKNGTLTQSKGQGASGSFRLGEEKAKKSHKKKETVSTPQKKAKKTASPKKAKKPTPAKKTKKSKPAKKAKSPKKKAGKKSKAKVVKAAAETPKAEKTE</sequence>
<dbReference type="EMBL" id="UYJE01005701">
    <property type="protein sequence ID" value="VDI39593.1"/>
    <property type="molecule type" value="Genomic_DNA"/>
</dbReference>
<dbReference type="GO" id="GO:0031492">
    <property type="term" value="F:nucleosomal DNA binding"/>
    <property type="evidence" value="ECO:0007669"/>
    <property type="project" value="TreeGrafter"/>
</dbReference>
<evidence type="ECO:0000256" key="7">
    <source>
        <dbReference type="SAM" id="MobiDB-lite"/>
    </source>
</evidence>
<evidence type="ECO:0000256" key="1">
    <source>
        <dbReference type="ARBA" id="ARBA00004123"/>
    </source>
</evidence>
<dbReference type="FunFam" id="1.10.10.10:FF:000140">
    <property type="entry name" value="Histone H1.0"/>
    <property type="match status" value="1"/>
</dbReference>
<comment type="caution">
    <text evidence="9">The sequence shown here is derived from an EMBL/GenBank/DDBJ whole genome shotgun (WGS) entry which is preliminary data.</text>
</comment>
<evidence type="ECO:0000259" key="8">
    <source>
        <dbReference type="PROSITE" id="PS51504"/>
    </source>
</evidence>
<evidence type="ECO:0000313" key="10">
    <source>
        <dbReference type="Proteomes" id="UP000596742"/>
    </source>
</evidence>